<dbReference type="Proteomes" id="UP000277236">
    <property type="component" value="Unassembled WGS sequence"/>
</dbReference>
<name>A0A3M4M7K4_PSECI</name>
<gene>
    <name evidence="1" type="ORF">ALQ04_03459</name>
</gene>
<dbReference type="InterPro" id="IPR013783">
    <property type="entry name" value="Ig-like_fold"/>
</dbReference>
<proteinExistence type="predicted"/>
<comment type="caution">
    <text evidence="1">The sequence shown here is derived from an EMBL/GenBank/DDBJ whole genome shotgun (WGS) entry which is preliminary data.</text>
</comment>
<protein>
    <submittedName>
        <fullName evidence="1">Ig-like domain-containing protein</fullName>
    </submittedName>
</protein>
<dbReference type="Gene3D" id="2.60.40.1080">
    <property type="match status" value="1"/>
</dbReference>
<dbReference type="Gene3D" id="2.60.40.10">
    <property type="entry name" value="Immunoglobulins"/>
    <property type="match status" value="1"/>
</dbReference>
<sequence length="1124" mass="120728">MKRDLRLLLRSPGRDAGAMALRPLLIGGMVTQVEGGDGAVNIDILGDNPSGVLSAVDPYQPMQAGDHLGIYWDQTLVAEYDITDDDLNQRVFLYLSTTPIKPDWAEKVFYSLTRKGAVTAEESVPLRIRVKLDRPGGADKDPHLPGHSELAAPLLPQDVIDNGIDADWAAKGVPVLIAAYPGRAARDTIELKWGATYLTHRVTPDEASGSEPIELLIDQATILAGGDSTHLLVHYQVFDEVGNYSTDWSLPAYVRVDAGAHRLDAPIFKDANNDVIDLEQLEDRDAVVQIYVMGAPFALGDTVTLTWTGTPVTGAPLSRTQDITLNNIPAILEPRVANADIRAIRDGNAEASYVLNKLNDTPPQSSKRAFARISGRVPLPMPLVLETVGNLLDPDLERAHVEIPVYPVMDSGDLIVVLWVGTLQNGSPYTHEAEHIVTGNEVDKPVQIPVPSQHIAPLNNGTLDVSYRVASDALAPMDIRVSEHLKLLVASPYAELPAPSVDEAQDNQLDPETVPYHATLRVPYTATVTGDILTWYWQAETPDGSASDWIPITSPIAGKPVTFNIHASLIEPSIDSLVRITYSLKLASTGQYRYSHVLELTIGKILGELPAPVVLEANAGQLDPMQAVDGATVRVKYDGMAVQDVITMSWKGSVGSGSPADQQRPGNQSGQVDFSVAAAVVGANIDLEVSIQYGVKRNSTQKDSEPLPLTVLPFSDPDKQLPQPRIPQADSATGILNLATFSGDATLTVGKWPFSAQGQRVWLRLTGETENGGPHSIVLLENASLTAAQASAGLSERLSRTELEKFGQDSELSVLCNVVFDGSSSESNAVPFPRTDYTVKQHHDWVTPVIISVRDSRGEVENGSSTIDTAVTLAGKATASQQVQIFDDATAKGTAAVNTSEDWSLNINALALGVHTLKAKALYGEGTESNIRSFTVRSPIPDFVLDTSPVHLNGGLYGLAGYPGHTPLNWPANTVYQRMPSSGVAPYTYTSSDPSRALVQGDGWIISVANGTSTITVRDAAGRSASYNVTVSNVVMVYGLGNNTFIAAKKIAQSHGLNIPSLDLLRGIHAMYGVNFPMGNNTYWSSTPAPGLWLNYVKNLVTGSEAKATIKYEFFGAYGNIVAI</sequence>
<dbReference type="OrthoDB" id="6845417at2"/>
<evidence type="ECO:0000313" key="2">
    <source>
        <dbReference type="Proteomes" id="UP000277236"/>
    </source>
</evidence>
<dbReference type="AlphaFoldDB" id="A0A3M4M7K4"/>
<dbReference type="EMBL" id="RBRE01000016">
    <property type="protein sequence ID" value="RMQ49539.1"/>
    <property type="molecule type" value="Genomic_DNA"/>
</dbReference>
<dbReference type="InterPro" id="IPR008964">
    <property type="entry name" value="Invasin/intimin_cell_adhesion"/>
</dbReference>
<accession>A0A3M4M7K4</accession>
<dbReference type="RefSeq" id="WP_122314673.1">
    <property type="nucleotide sequence ID" value="NZ_RBRE01000016.1"/>
</dbReference>
<dbReference type="SUPFAM" id="SSF49373">
    <property type="entry name" value="Invasin/intimin cell-adhesion fragments"/>
    <property type="match status" value="1"/>
</dbReference>
<evidence type="ECO:0000313" key="1">
    <source>
        <dbReference type="EMBL" id="RMQ49539.1"/>
    </source>
</evidence>
<reference evidence="1 2" key="1">
    <citation type="submission" date="2018-08" db="EMBL/GenBank/DDBJ databases">
        <title>Recombination of ecologically and evolutionarily significant loci maintains genetic cohesion in the Pseudomonas syringae species complex.</title>
        <authorList>
            <person name="Dillon M."/>
            <person name="Thakur S."/>
            <person name="Almeida R.N.D."/>
            <person name="Weir B.S."/>
            <person name="Guttman D.S."/>
        </authorList>
    </citation>
    <scope>NUCLEOTIDE SEQUENCE [LARGE SCALE GENOMIC DNA]</scope>
    <source>
        <strain evidence="1 2">ICMP 3353</strain>
    </source>
</reference>
<organism evidence="1 2">
    <name type="scientific">Pseudomonas cichorii</name>
    <dbReference type="NCBI Taxonomy" id="36746"/>
    <lineage>
        <taxon>Bacteria</taxon>
        <taxon>Pseudomonadati</taxon>
        <taxon>Pseudomonadota</taxon>
        <taxon>Gammaproteobacteria</taxon>
        <taxon>Pseudomonadales</taxon>
        <taxon>Pseudomonadaceae</taxon>
        <taxon>Pseudomonas</taxon>
    </lineage>
</organism>